<name>A0A2K3E6E2_CHLRE</name>
<dbReference type="InterPro" id="IPR019734">
    <property type="entry name" value="TPR_rpt"/>
</dbReference>
<keyword evidence="1" id="KW-0802">TPR repeat</keyword>
<dbReference type="GeneID" id="5715283"/>
<dbReference type="Pfam" id="PF13424">
    <property type="entry name" value="TPR_12"/>
    <property type="match status" value="1"/>
</dbReference>
<evidence type="ECO:0000313" key="3">
    <source>
        <dbReference type="EMBL" id="PNW88346.1"/>
    </source>
</evidence>
<dbReference type="Gene3D" id="1.25.40.10">
    <property type="entry name" value="Tetratricopeptide repeat domain"/>
    <property type="match status" value="1"/>
</dbReference>
<evidence type="ECO:0000256" key="1">
    <source>
        <dbReference type="PROSITE-ProRule" id="PRU00339"/>
    </source>
</evidence>
<dbReference type="RefSeq" id="XP_042928458.1">
    <property type="nucleotide sequence ID" value="XM_043058544.1"/>
</dbReference>
<evidence type="ECO:0000256" key="2">
    <source>
        <dbReference type="SAM" id="MobiDB-lite"/>
    </source>
</evidence>
<evidence type="ECO:0000313" key="4">
    <source>
        <dbReference type="Proteomes" id="UP000006906"/>
    </source>
</evidence>
<organism evidence="3 4">
    <name type="scientific">Chlamydomonas reinhardtii</name>
    <name type="common">Chlamydomonas smithii</name>
    <dbReference type="NCBI Taxonomy" id="3055"/>
    <lineage>
        <taxon>Eukaryota</taxon>
        <taxon>Viridiplantae</taxon>
        <taxon>Chlorophyta</taxon>
        <taxon>core chlorophytes</taxon>
        <taxon>Chlorophyceae</taxon>
        <taxon>CS clade</taxon>
        <taxon>Chlamydomonadales</taxon>
        <taxon>Chlamydomonadaceae</taxon>
        <taxon>Chlamydomonas</taxon>
    </lineage>
</organism>
<dbReference type="OrthoDB" id="1658288at2759"/>
<gene>
    <name evidence="3" type="ORF">CHLRE_01g025500v5</name>
</gene>
<keyword evidence="4" id="KW-1185">Reference proteome</keyword>
<dbReference type="PANTHER" id="PTHR47689">
    <property type="entry name" value="TETRATRICOPEPTIDE REPEAT (TPR)-LIKE SUPERFAMILY PROTEIN"/>
    <property type="match status" value="1"/>
</dbReference>
<dbReference type="InterPro" id="IPR011990">
    <property type="entry name" value="TPR-like_helical_dom_sf"/>
</dbReference>
<dbReference type="InParanoid" id="A0A2K3E6E2"/>
<dbReference type="Proteomes" id="UP000006906">
    <property type="component" value="Chromosome 1"/>
</dbReference>
<dbReference type="AlphaFoldDB" id="A0A2K3E6E2"/>
<dbReference type="STRING" id="3055.A0A2K3E6E2"/>
<dbReference type="EMBL" id="CM008962">
    <property type="protein sequence ID" value="PNW88346.1"/>
    <property type="molecule type" value="Genomic_DNA"/>
</dbReference>
<feature type="compositionally biased region" description="Low complexity" evidence="2">
    <location>
        <begin position="483"/>
        <end position="505"/>
    </location>
</feature>
<dbReference type="ExpressionAtlas" id="A0A2K3E6E2">
    <property type="expression patterns" value="baseline and differential"/>
</dbReference>
<feature type="repeat" description="TPR" evidence="1">
    <location>
        <begin position="165"/>
        <end position="198"/>
    </location>
</feature>
<feature type="region of interest" description="Disordered" evidence="2">
    <location>
        <begin position="483"/>
        <end position="511"/>
    </location>
</feature>
<accession>A0A2K3E6E2</accession>
<protein>
    <submittedName>
        <fullName evidence="3">Uncharacterized protein</fullName>
    </submittedName>
</protein>
<sequence>MRGAGNVVRLIGAQCGRHAERAAACAVGSGALTKAASSWASADAAGAATGSRGARTEATSTATAGMAAWLLAAGAAAQTAALADAPAAQQAGGLAAAGGPPGEPQTNHPLEYDPVTNEHTAKMTLARTAALELYNAGKYAQAEAKFREAAAEAALGFPAGDPHIASTKNNLAEFLRNTGRWDEAEELYKEALDLLDANYGPKHWLYVSALQNLALSYEARGDLPQGIATMERVLGLRLEMFGPRHFLYADSLFALGHMLRKSGRAAEGVKLMNEAARILEEAEKVQANVVLFWLTEIAGCHVGDGRPDLAVGPLQRALGHMASEKGDEAAAASAVNEQLIDVLVGTGRVVEAVAAAESALAARRKLFGDTALVVAQSELRVAQLELLEEHIRQQRQKEPAAAEATAQPGPSLPLRALQHTEAASRIATFTADECSRGTMLAGPPSDKVVKRLRAAHTLGSAAKMVATLAGVADPGAAVPALPAPGTSAAGKEPAAGSSPSAKSSSWWPFGGRAKSAASEATSKKAKPVEAAAPAAASSGGVTLSTQLPALAAPVAELPLADRRLEEAAAALAGAAQAGKELMQAVAAGRKQLPSGVSGDEVAGLLVEVALQQLDVLERLGLVLQARVASGQLGAGGSAPGAANTDIVARHRRVLEQQERVAAELLG</sequence>
<dbReference type="OMA" id="HPLEYDP"/>
<dbReference type="PROSITE" id="PS50005">
    <property type="entry name" value="TPR"/>
    <property type="match status" value="1"/>
</dbReference>
<dbReference type="SUPFAM" id="SSF48452">
    <property type="entry name" value="TPR-like"/>
    <property type="match status" value="1"/>
</dbReference>
<dbReference type="PANTHER" id="PTHR47689:SF2">
    <property type="entry name" value="TETRATRICOPEPTIDE REPEAT (TPR)-LIKE SUPERFAMILY PROTEIN"/>
    <property type="match status" value="1"/>
</dbReference>
<proteinExistence type="predicted"/>
<dbReference type="Gramene" id="PNW88346">
    <property type="protein sequence ID" value="PNW88346"/>
    <property type="gene ID" value="CHLRE_01g025500v5"/>
</dbReference>
<dbReference type="SMART" id="SM00028">
    <property type="entry name" value="TPR"/>
    <property type="match status" value="3"/>
</dbReference>
<dbReference type="KEGG" id="cre:CHLRE_01g025500v5"/>
<reference evidence="3 4" key="1">
    <citation type="journal article" date="2007" name="Science">
        <title>The Chlamydomonas genome reveals the evolution of key animal and plant functions.</title>
        <authorList>
            <person name="Merchant S.S."/>
            <person name="Prochnik S.E."/>
            <person name="Vallon O."/>
            <person name="Harris E.H."/>
            <person name="Karpowicz S.J."/>
            <person name="Witman G.B."/>
            <person name="Terry A."/>
            <person name="Salamov A."/>
            <person name="Fritz-Laylin L.K."/>
            <person name="Marechal-Drouard L."/>
            <person name="Marshall W.F."/>
            <person name="Qu L.H."/>
            <person name="Nelson D.R."/>
            <person name="Sanderfoot A.A."/>
            <person name="Spalding M.H."/>
            <person name="Kapitonov V.V."/>
            <person name="Ren Q."/>
            <person name="Ferris P."/>
            <person name="Lindquist E."/>
            <person name="Shapiro H."/>
            <person name="Lucas S.M."/>
            <person name="Grimwood J."/>
            <person name="Schmutz J."/>
            <person name="Cardol P."/>
            <person name="Cerutti H."/>
            <person name="Chanfreau G."/>
            <person name="Chen C.L."/>
            <person name="Cognat V."/>
            <person name="Croft M.T."/>
            <person name="Dent R."/>
            <person name="Dutcher S."/>
            <person name="Fernandez E."/>
            <person name="Fukuzawa H."/>
            <person name="Gonzalez-Ballester D."/>
            <person name="Gonzalez-Halphen D."/>
            <person name="Hallmann A."/>
            <person name="Hanikenne M."/>
            <person name="Hippler M."/>
            <person name="Inwood W."/>
            <person name="Jabbari K."/>
            <person name="Kalanon M."/>
            <person name="Kuras R."/>
            <person name="Lefebvre P.A."/>
            <person name="Lemaire S.D."/>
            <person name="Lobanov A.V."/>
            <person name="Lohr M."/>
            <person name="Manuell A."/>
            <person name="Meier I."/>
            <person name="Mets L."/>
            <person name="Mittag M."/>
            <person name="Mittelmeier T."/>
            <person name="Moroney J.V."/>
            <person name="Moseley J."/>
            <person name="Napoli C."/>
            <person name="Nedelcu A.M."/>
            <person name="Niyogi K."/>
            <person name="Novoselov S.V."/>
            <person name="Paulsen I.T."/>
            <person name="Pazour G."/>
            <person name="Purton S."/>
            <person name="Ral J.P."/>
            <person name="Riano-Pachon D.M."/>
            <person name="Riekhof W."/>
            <person name="Rymarquis L."/>
            <person name="Schroda M."/>
            <person name="Stern D."/>
            <person name="Umen J."/>
            <person name="Willows R."/>
            <person name="Wilson N."/>
            <person name="Zimmer S.L."/>
            <person name="Allmer J."/>
            <person name="Balk J."/>
            <person name="Bisova K."/>
            <person name="Chen C.J."/>
            <person name="Elias M."/>
            <person name="Gendler K."/>
            <person name="Hauser C."/>
            <person name="Lamb M.R."/>
            <person name="Ledford H."/>
            <person name="Long J.C."/>
            <person name="Minagawa J."/>
            <person name="Page M.D."/>
            <person name="Pan J."/>
            <person name="Pootakham W."/>
            <person name="Roje S."/>
            <person name="Rose A."/>
            <person name="Stahlberg E."/>
            <person name="Terauchi A.M."/>
            <person name="Yang P."/>
            <person name="Ball S."/>
            <person name="Bowler C."/>
            <person name="Dieckmann C.L."/>
            <person name="Gladyshev V.N."/>
            <person name="Green P."/>
            <person name="Jorgensen R."/>
            <person name="Mayfield S."/>
            <person name="Mueller-Roeber B."/>
            <person name="Rajamani S."/>
            <person name="Sayre R.T."/>
            <person name="Brokstein P."/>
            <person name="Dubchak I."/>
            <person name="Goodstein D."/>
            <person name="Hornick L."/>
            <person name="Huang Y.W."/>
            <person name="Jhaveri J."/>
            <person name="Luo Y."/>
            <person name="Martinez D."/>
            <person name="Ngau W.C."/>
            <person name="Otillar B."/>
            <person name="Poliakov A."/>
            <person name="Porter A."/>
            <person name="Szajkowski L."/>
            <person name="Werner G."/>
            <person name="Zhou K."/>
            <person name="Grigoriev I.V."/>
            <person name="Rokhsar D.S."/>
            <person name="Grossman A.R."/>
        </authorList>
    </citation>
    <scope>NUCLEOTIDE SEQUENCE [LARGE SCALE GENOMIC DNA]</scope>
    <source>
        <strain evidence="4">CC-503</strain>
    </source>
</reference>